<dbReference type="RefSeq" id="WP_130263298.1">
    <property type="nucleotide sequence ID" value="NZ_CP035952.1"/>
</dbReference>
<gene>
    <name evidence="1" type="ORF">EXN22_06585</name>
</gene>
<organism evidence="1 2">
    <name type="scientific">Pseudomonas tructae</name>
    <dbReference type="NCBI Taxonomy" id="2518644"/>
    <lineage>
        <taxon>Bacteria</taxon>
        <taxon>Pseudomonadati</taxon>
        <taxon>Pseudomonadota</taxon>
        <taxon>Gammaproteobacteria</taxon>
        <taxon>Pseudomonadales</taxon>
        <taxon>Pseudomonadaceae</taxon>
        <taxon>Pseudomonas</taxon>
    </lineage>
</organism>
<accession>A0A411MFA1</accession>
<dbReference type="KEGG" id="ptk:EXN22_06585"/>
<name>A0A411MFA1_9PSED</name>
<protein>
    <submittedName>
        <fullName evidence="1">Uncharacterized protein</fullName>
    </submittedName>
</protein>
<evidence type="ECO:0000313" key="2">
    <source>
        <dbReference type="Proteomes" id="UP000291130"/>
    </source>
</evidence>
<evidence type="ECO:0000313" key="1">
    <source>
        <dbReference type="EMBL" id="QBF25374.1"/>
    </source>
</evidence>
<reference evidence="1 2" key="1">
    <citation type="submission" date="2019-02" db="EMBL/GenBank/DDBJ databases">
        <title>Complete genome sequence of Pseudomonas sp. SNU WT1 isolated from rainbow trout.</title>
        <authorList>
            <person name="Oh W.T."/>
            <person name="Park S.C."/>
        </authorList>
    </citation>
    <scope>NUCLEOTIDE SEQUENCE [LARGE SCALE GENOMIC DNA]</scope>
    <source>
        <strain evidence="1 2">SNU WT1</strain>
    </source>
</reference>
<dbReference type="OrthoDB" id="6903873at2"/>
<dbReference type="AlphaFoldDB" id="A0A411MFA1"/>
<proteinExistence type="predicted"/>
<keyword evidence="2" id="KW-1185">Reference proteome</keyword>
<dbReference type="Proteomes" id="UP000291130">
    <property type="component" value="Chromosome"/>
</dbReference>
<dbReference type="EMBL" id="CP035952">
    <property type="protein sequence ID" value="QBF25374.1"/>
    <property type="molecule type" value="Genomic_DNA"/>
</dbReference>
<sequence length="176" mass="20453">MYQYDIPRSFIARLRVNKSNYQGQLGTVELSTYLDRSYGATYSSWLTLSDYPYAPKQLFWFGALNVANTIDYYEIRTWRAANQRETSHNQRLDWSTNRYIGLYPAKDTPGPFWSLSKRITAPGEYSDVRIISENLRPMAAYNKTQAGDYQSHYLNDEAGETLAFEIEVVDTGIRWP</sequence>